<accession>A0A1N6K508</accession>
<organism evidence="1 2">
    <name type="scientific">Paraburkholderia phenazinium</name>
    <dbReference type="NCBI Taxonomy" id="60549"/>
    <lineage>
        <taxon>Bacteria</taxon>
        <taxon>Pseudomonadati</taxon>
        <taxon>Pseudomonadota</taxon>
        <taxon>Betaproteobacteria</taxon>
        <taxon>Burkholderiales</taxon>
        <taxon>Burkholderiaceae</taxon>
        <taxon>Paraburkholderia</taxon>
    </lineage>
</organism>
<evidence type="ECO:0000313" key="1">
    <source>
        <dbReference type="EMBL" id="SIO51621.1"/>
    </source>
</evidence>
<dbReference type="EMBL" id="FSRM01000002">
    <property type="protein sequence ID" value="SIO51621.1"/>
    <property type="molecule type" value="Genomic_DNA"/>
</dbReference>
<sequence>MRFEPIEPTFGQASAADVTRIVTVRRVKKLTLMGAECNVGGKYLLYSIQRTGAEFMVESIIRAYTP</sequence>
<proteinExistence type="predicted"/>
<evidence type="ECO:0000313" key="2">
    <source>
        <dbReference type="Proteomes" id="UP000184693"/>
    </source>
</evidence>
<dbReference type="RefSeq" id="WP_074267938.1">
    <property type="nucleotide sequence ID" value="NZ_FSRM01000002.1"/>
</dbReference>
<dbReference type="AlphaFoldDB" id="A0A1N6K508"/>
<gene>
    <name evidence="1" type="ORF">SAMN05444168_6044</name>
</gene>
<reference evidence="1 2" key="1">
    <citation type="submission" date="2016-11" db="EMBL/GenBank/DDBJ databases">
        <authorList>
            <person name="Jaros S."/>
            <person name="Januszkiewicz K."/>
            <person name="Wedrychowicz H."/>
        </authorList>
    </citation>
    <scope>NUCLEOTIDE SEQUENCE [LARGE SCALE GENOMIC DNA]</scope>
    <source>
        <strain evidence="1 2">GAS86</strain>
    </source>
</reference>
<protein>
    <submittedName>
        <fullName evidence="1">Uncharacterized protein</fullName>
    </submittedName>
</protein>
<dbReference type="Proteomes" id="UP000184693">
    <property type="component" value="Unassembled WGS sequence"/>
</dbReference>
<name>A0A1N6K508_9BURK</name>